<dbReference type="KEGG" id="abs:AZOBR_p1110142"/>
<evidence type="ECO:0000313" key="3">
    <source>
        <dbReference type="Proteomes" id="UP000007319"/>
    </source>
</evidence>
<evidence type="ECO:0000256" key="1">
    <source>
        <dbReference type="SAM" id="MobiDB-lite"/>
    </source>
</evidence>
<geneLocation type="plasmid" evidence="2 3">
    <name>AZOBR_p1</name>
</geneLocation>
<accession>A0A9P1JVL4</accession>
<sequence>MLASVSRRYPEPKGRFPRVTHPCATRAEALVRLACVRHAASVRSEPGSNSQVQAGHRSEDRIHLTGPPNATSTQAFETVRLLLLDRDAQATRDASPIWEPVRGQRPKPPPAHPFSIFTINDVKDPSPGEPHKMTVGELAVVVIGFLKAGEAQTIVRASGGSI</sequence>
<proteinExistence type="predicted"/>
<name>A0A9P1JVL4_9PROT</name>
<dbReference type="Proteomes" id="UP000007319">
    <property type="component" value="Plasmid AZOBR_p1"/>
</dbReference>
<organism evidence="2 3">
    <name type="scientific">Azospirillum baldaniorum</name>
    <dbReference type="NCBI Taxonomy" id="1064539"/>
    <lineage>
        <taxon>Bacteria</taxon>
        <taxon>Pseudomonadati</taxon>
        <taxon>Pseudomonadota</taxon>
        <taxon>Alphaproteobacteria</taxon>
        <taxon>Rhodospirillales</taxon>
        <taxon>Azospirillaceae</taxon>
        <taxon>Azospirillum</taxon>
    </lineage>
</organism>
<keyword evidence="3" id="KW-1185">Reference proteome</keyword>
<reference evidence="2 3" key="1">
    <citation type="journal article" date="2011" name="PLoS Genet.">
        <title>Azospirillum genomes reveal transition of bacteria from aquatic to terrestrial environments.</title>
        <authorList>
            <person name="Wisniewski-Dye F."/>
            <person name="Borziak K."/>
            <person name="Khalsa-Moyers G."/>
            <person name="Alexandre G."/>
            <person name="Sukharnikov L.O."/>
            <person name="Wuichet K."/>
            <person name="Hurst G.B."/>
            <person name="McDonald W.H."/>
            <person name="Robertson J.S."/>
            <person name="Barbe V."/>
            <person name="Calteau A."/>
            <person name="Rouy Z."/>
            <person name="Mangenot S."/>
            <person name="Prigent-Combaret C."/>
            <person name="Normand P."/>
            <person name="Boyer M."/>
            <person name="Siguier P."/>
            <person name="Dessaux Y."/>
            <person name="Elmerich C."/>
            <person name="Condemine G."/>
            <person name="Krishnen G."/>
            <person name="Kennedy I."/>
            <person name="Paterson A.H."/>
            <person name="Gonzalez V."/>
            <person name="Mavingui P."/>
            <person name="Zhulin I.B."/>
        </authorList>
    </citation>
    <scope>NUCLEOTIDE SEQUENCE [LARGE SCALE GENOMIC DNA]</scope>
    <source>
        <strain evidence="2 3">Sp245</strain>
    </source>
</reference>
<feature type="region of interest" description="Disordered" evidence="1">
    <location>
        <begin position="41"/>
        <end position="71"/>
    </location>
</feature>
<gene>
    <name evidence="2" type="ORF">AZOBR_p1110142</name>
</gene>
<dbReference type="AlphaFoldDB" id="A0A9P1JVL4"/>
<protein>
    <submittedName>
        <fullName evidence="2">Uncharacterized protein</fullName>
    </submittedName>
</protein>
<evidence type="ECO:0000313" key="2">
    <source>
        <dbReference type="EMBL" id="CCD00678.1"/>
    </source>
</evidence>
<keyword evidence="2" id="KW-0614">Plasmid</keyword>
<dbReference type="EMBL" id="HE577328">
    <property type="protein sequence ID" value="CCD00678.1"/>
    <property type="molecule type" value="Genomic_DNA"/>
</dbReference>